<organism evidence="3 4">
    <name type="scientific">Paramecium octaurelia</name>
    <dbReference type="NCBI Taxonomy" id="43137"/>
    <lineage>
        <taxon>Eukaryota</taxon>
        <taxon>Sar</taxon>
        <taxon>Alveolata</taxon>
        <taxon>Ciliophora</taxon>
        <taxon>Intramacronucleata</taxon>
        <taxon>Oligohymenophorea</taxon>
        <taxon>Peniculida</taxon>
        <taxon>Parameciidae</taxon>
        <taxon>Paramecium</taxon>
    </lineage>
</organism>
<keyword evidence="1" id="KW-0853">WD repeat</keyword>
<feature type="transmembrane region" description="Helical" evidence="2">
    <location>
        <begin position="270"/>
        <end position="289"/>
    </location>
</feature>
<dbReference type="PANTHER" id="PTHR45333">
    <property type="entry name" value="MEMBRANE PROTEIN-RELATED"/>
    <property type="match status" value="1"/>
</dbReference>
<dbReference type="PROSITE" id="PS00678">
    <property type="entry name" value="WD_REPEATS_1"/>
    <property type="match status" value="1"/>
</dbReference>
<proteinExistence type="predicted"/>
<reference evidence="3" key="1">
    <citation type="submission" date="2021-01" db="EMBL/GenBank/DDBJ databases">
        <authorList>
            <consortium name="Genoscope - CEA"/>
            <person name="William W."/>
        </authorList>
    </citation>
    <scope>NUCLEOTIDE SEQUENCE</scope>
</reference>
<dbReference type="PROSITE" id="PS50082">
    <property type="entry name" value="WD_REPEATS_2"/>
    <property type="match status" value="1"/>
</dbReference>
<keyword evidence="2" id="KW-0812">Transmembrane</keyword>
<dbReference type="SMART" id="SM00320">
    <property type="entry name" value="WD40"/>
    <property type="match status" value="1"/>
</dbReference>
<keyword evidence="4" id="KW-1185">Reference proteome</keyword>
<dbReference type="PANTHER" id="PTHR45333:SF1">
    <property type="entry name" value="CHROMOSOME UNDETERMINED SCAFFOLD_625, WHOLE GENOME SHOTGUN SEQUENCE"/>
    <property type="match status" value="1"/>
</dbReference>
<evidence type="ECO:0000313" key="3">
    <source>
        <dbReference type="EMBL" id="CAD8214376.1"/>
    </source>
</evidence>
<dbReference type="InterPro" id="IPR019775">
    <property type="entry name" value="WD40_repeat_CS"/>
</dbReference>
<dbReference type="PROSITE" id="PS50294">
    <property type="entry name" value="WD_REPEATS_REGION"/>
    <property type="match status" value="1"/>
</dbReference>
<comment type="caution">
    <text evidence="3">The sequence shown here is derived from an EMBL/GenBank/DDBJ whole genome shotgun (WGS) entry which is preliminary data.</text>
</comment>
<evidence type="ECO:0000313" key="4">
    <source>
        <dbReference type="Proteomes" id="UP000683925"/>
    </source>
</evidence>
<protein>
    <submittedName>
        <fullName evidence="3">Uncharacterized protein</fullName>
    </submittedName>
</protein>
<dbReference type="Pfam" id="PF00400">
    <property type="entry name" value="WD40"/>
    <property type="match status" value="1"/>
</dbReference>
<name>A0A8S1YI33_PAROT</name>
<accession>A0A8S1YI33</accession>
<feature type="repeat" description="WD" evidence="1">
    <location>
        <begin position="194"/>
        <end position="235"/>
    </location>
</feature>
<dbReference type="Proteomes" id="UP000683925">
    <property type="component" value="Unassembled WGS sequence"/>
</dbReference>
<dbReference type="InterPro" id="IPR001680">
    <property type="entry name" value="WD40_rpt"/>
</dbReference>
<dbReference type="OrthoDB" id="2687506at2759"/>
<evidence type="ECO:0000256" key="2">
    <source>
        <dbReference type="SAM" id="Phobius"/>
    </source>
</evidence>
<sequence>MTQNKKDDLFKVLQLIEGMDDKIYIIIEKLLKDGYSNSLKFISNIENQLNAAKSNLRKITNVLKIIKDHDFNTQNYSMEYYKEFKKDLITKISLNKKIIEFLKFLVHLTALDETYICCGSNSLHLLVQMKVDLREQSFENIRIRNTSVVGGNFVRCIFNGSEFDNVDISGINLNQVLMFNCNWKNIQIHELNKLEGHSRGVNQVCFSPDGKSLASCSNDNSIVLWDVKIGKIKSRIKGKENVKSVCFSPNTSTLALSSGKIVIQLKFNNYDFFILLAFTFIFLAAHLVKKSANPNLKKLKIAIFEIIQITQNIIIAFSTFFFFTLF</sequence>
<dbReference type="AlphaFoldDB" id="A0A8S1YI33"/>
<gene>
    <name evidence="3" type="ORF">POCTA_138.1.T1750022</name>
</gene>
<dbReference type="EMBL" id="CAJJDP010000179">
    <property type="protein sequence ID" value="CAD8214376.1"/>
    <property type="molecule type" value="Genomic_DNA"/>
</dbReference>
<feature type="transmembrane region" description="Helical" evidence="2">
    <location>
        <begin position="301"/>
        <end position="323"/>
    </location>
</feature>
<evidence type="ECO:0000256" key="1">
    <source>
        <dbReference type="PROSITE-ProRule" id="PRU00221"/>
    </source>
</evidence>
<keyword evidence="2" id="KW-0472">Membrane</keyword>
<keyword evidence="2" id="KW-1133">Transmembrane helix</keyword>